<dbReference type="EMBL" id="CAXLJM020000060">
    <property type="protein sequence ID" value="CAL8119507.1"/>
    <property type="molecule type" value="Genomic_DNA"/>
</dbReference>
<reference evidence="1 2" key="1">
    <citation type="submission" date="2024-08" db="EMBL/GenBank/DDBJ databases">
        <authorList>
            <person name="Cucini C."/>
            <person name="Frati F."/>
        </authorList>
    </citation>
    <scope>NUCLEOTIDE SEQUENCE [LARGE SCALE GENOMIC DNA]</scope>
</reference>
<evidence type="ECO:0008006" key="3">
    <source>
        <dbReference type="Google" id="ProtNLM"/>
    </source>
</evidence>
<comment type="caution">
    <text evidence="1">The sequence shown here is derived from an EMBL/GenBank/DDBJ whole genome shotgun (WGS) entry which is preliminary data.</text>
</comment>
<evidence type="ECO:0000313" key="2">
    <source>
        <dbReference type="Proteomes" id="UP001642540"/>
    </source>
</evidence>
<dbReference type="Proteomes" id="UP001642540">
    <property type="component" value="Unassembled WGS sequence"/>
</dbReference>
<proteinExistence type="predicted"/>
<protein>
    <recommendedName>
        <fullName evidence="3">F-box domain-containing protein</fullName>
    </recommendedName>
</protein>
<sequence>MCILVLRIILSYIPSQNKKDMLCCRLVNKRWLGIIDEPAQKAITTAYVTPFPEVCKCQLVSNLSAHEDIGEITPFKGLLITSHCKTGPDEGKCDGEDEAMLVPSPAMWHGLGEHLTSLALHDLYFDFMDLRILLNLLPSMEIFYLSQLQITTKMANRSLSFPALPRLKNLVRLDLCGDYFQDEQ</sequence>
<organism evidence="1 2">
    <name type="scientific">Orchesella dallaii</name>
    <dbReference type="NCBI Taxonomy" id="48710"/>
    <lineage>
        <taxon>Eukaryota</taxon>
        <taxon>Metazoa</taxon>
        <taxon>Ecdysozoa</taxon>
        <taxon>Arthropoda</taxon>
        <taxon>Hexapoda</taxon>
        <taxon>Collembola</taxon>
        <taxon>Entomobryomorpha</taxon>
        <taxon>Entomobryoidea</taxon>
        <taxon>Orchesellidae</taxon>
        <taxon>Orchesellinae</taxon>
        <taxon>Orchesella</taxon>
    </lineage>
</organism>
<gene>
    <name evidence="1" type="ORF">ODALV1_LOCUS18584</name>
</gene>
<accession>A0ABP1R4J4</accession>
<name>A0ABP1R4J4_9HEXA</name>
<keyword evidence="2" id="KW-1185">Reference proteome</keyword>
<evidence type="ECO:0000313" key="1">
    <source>
        <dbReference type="EMBL" id="CAL8119507.1"/>
    </source>
</evidence>